<dbReference type="InterPro" id="IPR029058">
    <property type="entry name" value="AB_hydrolase_fold"/>
</dbReference>
<dbReference type="RefSeq" id="WP_337312519.1">
    <property type="nucleotide sequence ID" value="NZ_JAEKNS010000117.1"/>
</dbReference>
<evidence type="ECO:0000259" key="1">
    <source>
        <dbReference type="Pfam" id="PF12697"/>
    </source>
</evidence>
<evidence type="ECO:0000313" key="2">
    <source>
        <dbReference type="EMBL" id="MBJ7595423.1"/>
    </source>
</evidence>
<dbReference type="Proteomes" id="UP000606991">
    <property type="component" value="Unassembled WGS sequence"/>
</dbReference>
<name>A0A934K226_9BACT</name>
<dbReference type="EMBL" id="JAEKNS010000117">
    <property type="protein sequence ID" value="MBJ7595423.1"/>
    <property type="molecule type" value="Genomic_DNA"/>
</dbReference>
<evidence type="ECO:0000313" key="3">
    <source>
        <dbReference type="Proteomes" id="UP000606991"/>
    </source>
</evidence>
<dbReference type="GO" id="GO:0016787">
    <property type="term" value="F:hydrolase activity"/>
    <property type="evidence" value="ECO:0007669"/>
    <property type="project" value="UniProtKB-KW"/>
</dbReference>
<comment type="caution">
    <text evidence="2">The sequence shown here is derived from an EMBL/GenBank/DDBJ whole genome shotgun (WGS) entry which is preliminary data.</text>
</comment>
<sequence length="209" mass="22570">MSTIGRTSSIVLLHGAGSGPEVFAKWPAAFPGCRLIAVDMQAGLDASRASMEDYRDVVERVVESLPRPRALCGWSMGGLVAMMAAQRLDVDQLVLMEPSAPSEVQGTNDGVEMAIGTFDPQEVYGAFASAVTPRPESRFARSQRKAGISIPTLPRCTLVVYGEEFRGSRGVDIVQRYGCEALYVPGTTHLDLVLDARMPILVADWLLRG</sequence>
<proteinExistence type="predicted"/>
<dbReference type="Gene3D" id="3.40.50.1820">
    <property type="entry name" value="alpha/beta hydrolase"/>
    <property type="match status" value="1"/>
</dbReference>
<reference evidence="2 3" key="1">
    <citation type="submission" date="2020-10" db="EMBL/GenBank/DDBJ databases">
        <title>Ca. Dormibacterota MAGs.</title>
        <authorList>
            <person name="Montgomery K."/>
        </authorList>
    </citation>
    <scope>NUCLEOTIDE SEQUENCE [LARGE SCALE GENOMIC DNA]</scope>
    <source>
        <strain evidence="2">SC8812_S17_18</strain>
    </source>
</reference>
<organism evidence="2 3">
    <name type="scientific">Candidatus Aeolococcus gillhamiae</name>
    <dbReference type="NCBI Taxonomy" id="3127015"/>
    <lineage>
        <taxon>Bacteria</taxon>
        <taxon>Bacillati</taxon>
        <taxon>Candidatus Dormiibacterota</taxon>
        <taxon>Candidatus Dormibacteria</taxon>
        <taxon>Candidatus Aeolococcales</taxon>
        <taxon>Candidatus Aeolococcaceae</taxon>
        <taxon>Candidatus Aeolococcus</taxon>
    </lineage>
</organism>
<feature type="domain" description="AB hydrolase-1" evidence="1">
    <location>
        <begin position="10"/>
        <end position="120"/>
    </location>
</feature>
<gene>
    <name evidence="2" type="ORF">JF886_11300</name>
</gene>
<dbReference type="InterPro" id="IPR000073">
    <property type="entry name" value="AB_hydrolase_1"/>
</dbReference>
<dbReference type="AlphaFoldDB" id="A0A934K226"/>
<dbReference type="SUPFAM" id="SSF53474">
    <property type="entry name" value="alpha/beta-Hydrolases"/>
    <property type="match status" value="1"/>
</dbReference>
<protein>
    <submittedName>
        <fullName evidence="2">Alpha/beta fold hydrolase</fullName>
    </submittedName>
</protein>
<accession>A0A934K226</accession>
<keyword evidence="2" id="KW-0378">Hydrolase</keyword>
<dbReference type="Pfam" id="PF12697">
    <property type="entry name" value="Abhydrolase_6"/>
    <property type="match status" value="1"/>
</dbReference>